<keyword evidence="2" id="KW-1185">Reference proteome</keyword>
<dbReference type="AlphaFoldDB" id="A0A852SU95"/>
<comment type="caution">
    <text evidence="1">The sequence shown here is derived from an EMBL/GenBank/DDBJ whole genome shotgun (WGS) entry which is preliminary data.</text>
</comment>
<proteinExistence type="predicted"/>
<gene>
    <name evidence="1" type="ORF">BJ984_003453</name>
</gene>
<accession>A0A852SU95</accession>
<dbReference type="EMBL" id="JACCBM010000001">
    <property type="protein sequence ID" value="NYD72295.1"/>
    <property type="molecule type" value="Genomic_DNA"/>
</dbReference>
<sequence length="140" mass="14163">MAAPIAVKPIVLRDIIVSLDGKRFERAVSSAAFTPSASTVTWQGGTPDSTFTDVSPATWTCGLTFAQDWVTPGSLALYLHANEGKTVPGIFAPQNGIGPTFTADIVITAGAIGGAIGAVPEGTVTLGCQGKPQIVPAPAA</sequence>
<reference evidence="1 2" key="1">
    <citation type="submission" date="2020-07" db="EMBL/GenBank/DDBJ databases">
        <title>Sequencing the genomes of 1000 actinobacteria strains.</title>
        <authorList>
            <person name="Klenk H.-P."/>
        </authorList>
    </citation>
    <scope>NUCLEOTIDE SEQUENCE [LARGE SCALE GENOMIC DNA]</scope>
    <source>
        <strain evidence="1 2">DSM 26474</strain>
    </source>
</reference>
<dbReference type="Proteomes" id="UP000549913">
    <property type="component" value="Unassembled WGS sequence"/>
</dbReference>
<name>A0A852SU95_9MICO</name>
<protein>
    <submittedName>
        <fullName evidence="1">Uncharacterized protein</fullName>
    </submittedName>
</protein>
<organism evidence="1 2">
    <name type="scientific">Herbiconiux flava</name>
    <dbReference type="NCBI Taxonomy" id="881268"/>
    <lineage>
        <taxon>Bacteria</taxon>
        <taxon>Bacillati</taxon>
        <taxon>Actinomycetota</taxon>
        <taxon>Actinomycetes</taxon>
        <taxon>Micrococcales</taxon>
        <taxon>Microbacteriaceae</taxon>
        <taxon>Herbiconiux</taxon>
    </lineage>
</organism>
<dbReference type="RefSeq" id="WP_179549084.1">
    <property type="nucleotide sequence ID" value="NZ_BSEW01000002.1"/>
</dbReference>
<evidence type="ECO:0000313" key="2">
    <source>
        <dbReference type="Proteomes" id="UP000549913"/>
    </source>
</evidence>
<evidence type="ECO:0000313" key="1">
    <source>
        <dbReference type="EMBL" id="NYD72295.1"/>
    </source>
</evidence>